<sequence length="83" mass="9276">MDEPGVEPQLDGVESFGWVGSRPLEYSSSILHDRQDIVDNFMRLDGCLVVTRIASKVQVLELDLDLNMCLAGVPQQLDLMQLD</sequence>
<comment type="caution">
    <text evidence="1">The sequence shown here is derived from an EMBL/GenBank/DDBJ whole genome shotgun (WGS) entry which is preliminary data.</text>
</comment>
<keyword evidence="2" id="KW-1185">Reference proteome</keyword>
<protein>
    <submittedName>
        <fullName evidence="1">Uncharacterized protein</fullName>
    </submittedName>
</protein>
<organism evidence="1 2">
    <name type="scientific">Lithospermum erythrorhizon</name>
    <name type="common">Purple gromwell</name>
    <name type="synonym">Lithospermum officinale var. erythrorhizon</name>
    <dbReference type="NCBI Taxonomy" id="34254"/>
    <lineage>
        <taxon>Eukaryota</taxon>
        <taxon>Viridiplantae</taxon>
        <taxon>Streptophyta</taxon>
        <taxon>Embryophyta</taxon>
        <taxon>Tracheophyta</taxon>
        <taxon>Spermatophyta</taxon>
        <taxon>Magnoliopsida</taxon>
        <taxon>eudicotyledons</taxon>
        <taxon>Gunneridae</taxon>
        <taxon>Pentapetalae</taxon>
        <taxon>asterids</taxon>
        <taxon>lamiids</taxon>
        <taxon>Boraginales</taxon>
        <taxon>Boraginaceae</taxon>
        <taxon>Boraginoideae</taxon>
        <taxon>Lithospermeae</taxon>
        <taxon>Lithospermum</taxon>
    </lineage>
</organism>
<gene>
    <name evidence="1" type="ORF">LIER_34422</name>
</gene>
<dbReference type="Proteomes" id="UP001454036">
    <property type="component" value="Unassembled WGS sequence"/>
</dbReference>
<proteinExistence type="predicted"/>
<dbReference type="AlphaFoldDB" id="A0AAV3S089"/>
<name>A0AAV3S089_LITER</name>
<reference evidence="1 2" key="1">
    <citation type="submission" date="2024-01" db="EMBL/GenBank/DDBJ databases">
        <title>The complete chloroplast genome sequence of Lithospermum erythrorhizon: insights into the phylogenetic relationship among Boraginaceae species and the maternal lineages of purple gromwells.</title>
        <authorList>
            <person name="Okada T."/>
            <person name="Watanabe K."/>
        </authorList>
    </citation>
    <scope>NUCLEOTIDE SEQUENCE [LARGE SCALE GENOMIC DNA]</scope>
</reference>
<accession>A0AAV3S089</accession>
<dbReference type="EMBL" id="BAABME010014382">
    <property type="protein sequence ID" value="GAA0187134.1"/>
    <property type="molecule type" value="Genomic_DNA"/>
</dbReference>
<evidence type="ECO:0000313" key="2">
    <source>
        <dbReference type="Proteomes" id="UP001454036"/>
    </source>
</evidence>
<evidence type="ECO:0000313" key="1">
    <source>
        <dbReference type="EMBL" id="GAA0187134.1"/>
    </source>
</evidence>